<evidence type="ECO:0000256" key="2">
    <source>
        <dbReference type="ARBA" id="ARBA00022692"/>
    </source>
</evidence>
<dbReference type="Proteomes" id="UP000434409">
    <property type="component" value="Unassembled WGS sequence"/>
</dbReference>
<dbReference type="AlphaFoldDB" id="A0A6N7USI3"/>
<evidence type="ECO:0000256" key="1">
    <source>
        <dbReference type="ARBA" id="ARBA00004389"/>
    </source>
</evidence>
<keyword evidence="2 6" id="KW-0812">Transmembrane</keyword>
<name>A0A6N7USI3_9FIRM</name>
<protein>
    <submittedName>
        <fullName evidence="7">Polysaccharide biosynthesis protein</fullName>
    </submittedName>
</protein>
<dbReference type="GO" id="GO:0004577">
    <property type="term" value="F:N-acetylglucosaminyldiphosphodolichol N-acetylglucosaminyltransferase activity"/>
    <property type="evidence" value="ECO:0007669"/>
    <property type="project" value="TreeGrafter"/>
</dbReference>
<feature type="transmembrane region" description="Helical" evidence="6">
    <location>
        <begin position="85"/>
        <end position="104"/>
    </location>
</feature>
<evidence type="ECO:0000256" key="6">
    <source>
        <dbReference type="SAM" id="Phobius"/>
    </source>
</evidence>
<dbReference type="Pfam" id="PF08660">
    <property type="entry name" value="Alg14"/>
    <property type="match status" value="1"/>
</dbReference>
<dbReference type="InterPro" id="IPR013969">
    <property type="entry name" value="Oligosacch_biosynth_Alg14"/>
</dbReference>
<organism evidence="7 8">
    <name type="scientific">Suipraeoptans intestinalis</name>
    <dbReference type="NCBI Taxonomy" id="2606628"/>
    <lineage>
        <taxon>Bacteria</taxon>
        <taxon>Bacillati</taxon>
        <taxon>Bacillota</taxon>
        <taxon>Clostridia</taxon>
        <taxon>Lachnospirales</taxon>
        <taxon>Lachnospiraceae</taxon>
        <taxon>Suipraeoptans</taxon>
    </lineage>
</organism>
<evidence type="ECO:0000256" key="3">
    <source>
        <dbReference type="ARBA" id="ARBA00022824"/>
    </source>
</evidence>
<gene>
    <name evidence="7" type="ORF">FYJ34_06820</name>
</gene>
<keyword evidence="3" id="KW-0256">Endoplasmic reticulum</keyword>
<evidence type="ECO:0000256" key="5">
    <source>
        <dbReference type="ARBA" id="ARBA00023136"/>
    </source>
</evidence>
<feature type="transmembrane region" description="Helical" evidence="6">
    <location>
        <begin position="63"/>
        <end position="79"/>
    </location>
</feature>
<dbReference type="PANTHER" id="PTHR12154:SF4">
    <property type="entry name" value="UDP-N-ACETYLGLUCOSAMINE TRANSFERASE SUBUNIT ALG14 HOMOLOG"/>
    <property type="match status" value="1"/>
</dbReference>
<evidence type="ECO:0000313" key="7">
    <source>
        <dbReference type="EMBL" id="MSR93973.1"/>
    </source>
</evidence>
<dbReference type="PANTHER" id="PTHR12154">
    <property type="entry name" value="GLYCOSYL TRANSFERASE-RELATED"/>
    <property type="match status" value="1"/>
</dbReference>
<comment type="caution">
    <text evidence="7">The sequence shown here is derived from an EMBL/GenBank/DDBJ whole genome shotgun (WGS) entry which is preliminary data.</text>
</comment>
<dbReference type="GO" id="GO:0006488">
    <property type="term" value="P:dolichol-linked oligosaccharide biosynthetic process"/>
    <property type="evidence" value="ECO:0007669"/>
    <property type="project" value="InterPro"/>
</dbReference>
<dbReference type="EMBL" id="VULY01000018">
    <property type="protein sequence ID" value="MSR93973.1"/>
    <property type="molecule type" value="Genomic_DNA"/>
</dbReference>
<comment type="subcellular location">
    <subcellularLocation>
        <location evidence="1">Endoplasmic reticulum membrane</location>
        <topology evidence="1">Single-pass membrane protein</topology>
    </subcellularLocation>
</comment>
<dbReference type="SUPFAM" id="SSF53756">
    <property type="entry name" value="UDP-Glycosyltransferase/glycogen phosphorylase"/>
    <property type="match status" value="1"/>
</dbReference>
<keyword evidence="8" id="KW-1185">Reference proteome</keyword>
<reference evidence="7 8" key="1">
    <citation type="submission" date="2019-08" db="EMBL/GenBank/DDBJ databases">
        <title>In-depth cultivation of the pig gut microbiome towards novel bacterial diversity and tailored functional studies.</title>
        <authorList>
            <person name="Wylensek D."/>
            <person name="Hitch T.C.A."/>
            <person name="Clavel T."/>
        </authorList>
    </citation>
    <scope>NUCLEOTIDE SEQUENCE [LARGE SCALE GENOMIC DNA]</scope>
    <source>
        <strain evidence="7 8">68-1-5</strain>
    </source>
</reference>
<dbReference type="NCBIfam" id="NF041549">
    <property type="entry name" value="PssD"/>
    <property type="match status" value="1"/>
</dbReference>
<evidence type="ECO:0000256" key="4">
    <source>
        <dbReference type="ARBA" id="ARBA00022989"/>
    </source>
</evidence>
<keyword evidence="5 6" id="KW-0472">Membrane</keyword>
<dbReference type="RefSeq" id="WP_154477248.1">
    <property type="nucleotide sequence ID" value="NZ_JAQYBV010000086.1"/>
</dbReference>
<sequence>MKGEKKICFIASSGGHFEQIRQLKEVAEKYPHYYIVPKNASTAAFREKKYLVGDFYRKKRVQFFFRFIGTAIQQLFIFFKERPDVVITTGAGVAIPTCLYAHFFRKKVIYIESFARMKSLNQTAKLLHRYTDLFIVQWEELLKLAPGSVYGGWIY</sequence>
<accession>A0A6N7USI3</accession>
<keyword evidence="4 6" id="KW-1133">Transmembrane helix</keyword>
<dbReference type="Gene3D" id="3.40.50.2000">
    <property type="entry name" value="Glycogen Phosphorylase B"/>
    <property type="match status" value="1"/>
</dbReference>
<evidence type="ECO:0000313" key="8">
    <source>
        <dbReference type="Proteomes" id="UP000434409"/>
    </source>
</evidence>
<proteinExistence type="predicted"/>